<comment type="caution">
    <text evidence="1">The sequence shown here is derived from an EMBL/GenBank/DDBJ whole genome shotgun (WGS) entry which is preliminary data.</text>
</comment>
<organism evidence="1 2">
    <name type="scientific">Paraburkholderia fungorum</name>
    <dbReference type="NCBI Taxonomy" id="134537"/>
    <lineage>
        <taxon>Bacteria</taxon>
        <taxon>Pseudomonadati</taxon>
        <taxon>Pseudomonadota</taxon>
        <taxon>Betaproteobacteria</taxon>
        <taxon>Burkholderiales</taxon>
        <taxon>Burkholderiaceae</taxon>
        <taxon>Paraburkholderia</taxon>
    </lineage>
</organism>
<dbReference type="EMBL" id="MCAS01000002">
    <property type="protein sequence ID" value="RKF50128.1"/>
    <property type="molecule type" value="Genomic_DNA"/>
</dbReference>
<dbReference type="AlphaFoldDB" id="A0A420GYA3"/>
<dbReference type="Proteomes" id="UP000283709">
    <property type="component" value="Unassembled WGS sequence"/>
</dbReference>
<name>A0A420GYA3_9BURK</name>
<evidence type="ECO:0000313" key="2">
    <source>
        <dbReference type="Proteomes" id="UP000283709"/>
    </source>
</evidence>
<evidence type="ECO:0000313" key="1">
    <source>
        <dbReference type="EMBL" id="RKF50128.1"/>
    </source>
</evidence>
<sequence length="82" mass="9205">MATKTSELTLVRDEKVNFSGRPLSVKRAAAYGHEETIELFVRPSEIAHISVIQEQCDQTTSAQGIICKFCVVDVNLQIQVRR</sequence>
<accession>A0A420GYA3</accession>
<reference evidence="1 2" key="1">
    <citation type="submission" date="2016-07" db="EMBL/GenBank/DDBJ databases">
        <title>Genome analysis of Burkholderia fungorum ES3-20.</title>
        <authorList>
            <person name="Xu D."/>
            <person name="Yao R."/>
            <person name="Zheng S."/>
        </authorList>
    </citation>
    <scope>NUCLEOTIDE SEQUENCE [LARGE SCALE GENOMIC DNA]</scope>
    <source>
        <strain evidence="1 2">ES3-20</strain>
    </source>
</reference>
<protein>
    <submittedName>
        <fullName evidence="1">Uncharacterized protein</fullName>
    </submittedName>
</protein>
<proteinExistence type="predicted"/>
<gene>
    <name evidence="1" type="ORF">BCY88_15320</name>
</gene>